<dbReference type="EMBL" id="BONQ01000129">
    <property type="protein sequence ID" value="GIG50388.1"/>
    <property type="molecule type" value="Genomic_DNA"/>
</dbReference>
<proteinExistence type="predicted"/>
<dbReference type="RefSeq" id="WP_203852029.1">
    <property type="nucleotide sequence ID" value="NZ_BAAAVW010000027.1"/>
</dbReference>
<dbReference type="AlphaFoldDB" id="A0A919PXL3"/>
<sequence length="193" mass="20632">MDEQRLIAWGASIEAATTRAVRDIVSTFPFEPGAHDVGPPASEAELAELRSRMPWIPDALVAVCRLVGAVSLPDIANGYFMFDPGYILGVLYHHDGLPDRIGAPFDEDVDIVVFGSDGGGALYAITLGDIGTVYRLRECAYDDAGGCYSYDTGASYDTSHVGVTMVAESLDKFLDKLLNAVMAFADDGSITDL</sequence>
<protein>
    <submittedName>
        <fullName evidence="1">Uncharacterized protein</fullName>
    </submittedName>
</protein>
<organism evidence="1 2">
    <name type="scientific">Dactylosporangium siamense</name>
    <dbReference type="NCBI Taxonomy" id="685454"/>
    <lineage>
        <taxon>Bacteria</taxon>
        <taxon>Bacillati</taxon>
        <taxon>Actinomycetota</taxon>
        <taxon>Actinomycetes</taxon>
        <taxon>Micromonosporales</taxon>
        <taxon>Micromonosporaceae</taxon>
        <taxon>Dactylosporangium</taxon>
    </lineage>
</organism>
<keyword evidence="2" id="KW-1185">Reference proteome</keyword>
<evidence type="ECO:0000313" key="1">
    <source>
        <dbReference type="EMBL" id="GIG50388.1"/>
    </source>
</evidence>
<comment type="caution">
    <text evidence="1">The sequence shown here is derived from an EMBL/GenBank/DDBJ whole genome shotgun (WGS) entry which is preliminary data.</text>
</comment>
<reference evidence="1" key="1">
    <citation type="submission" date="2021-01" db="EMBL/GenBank/DDBJ databases">
        <title>Whole genome shotgun sequence of Dactylosporangium siamense NBRC 106093.</title>
        <authorList>
            <person name="Komaki H."/>
            <person name="Tamura T."/>
        </authorList>
    </citation>
    <scope>NUCLEOTIDE SEQUENCE</scope>
    <source>
        <strain evidence="1">NBRC 106093</strain>
    </source>
</reference>
<accession>A0A919PXL3</accession>
<evidence type="ECO:0000313" key="2">
    <source>
        <dbReference type="Proteomes" id="UP000660611"/>
    </source>
</evidence>
<dbReference type="Proteomes" id="UP000660611">
    <property type="component" value="Unassembled WGS sequence"/>
</dbReference>
<name>A0A919PXL3_9ACTN</name>
<gene>
    <name evidence="1" type="ORF">Dsi01nite_084290</name>
</gene>